<dbReference type="Pfam" id="PF00028">
    <property type="entry name" value="Cadherin"/>
    <property type="match status" value="1"/>
</dbReference>
<dbReference type="GO" id="GO:0016342">
    <property type="term" value="C:catenin complex"/>
    <property type="evidence" value="ECO:0007669"/>
    <property type="project" value="TreeGrafter"/>
</dbReference>
<evidence type="ECO:0000256" key="5">
    <source>
        <dbReference type="PROSITE-ProRule" id="PRU00043"/>
    </source>
</evidence>
<dbReference type="GO" id="GO:0008013">
    <property type="term" value="F:beta-catenin binding"/>
    <property type="evidence" value="ECO:0007669"/>
    <property type="project" value="TreeGrafter"/>
</dbReference>
<name>A0A6J3CND7_AYTFU</name>
<dbReference type="PROSITE" id="PS50268">
    <property type="entry name" value="CADHERIN_2"/>
    <property type="match status" value="1"/>
</dbReference>
<organism evidence="9 10">
    <name type="scientific">Aythya fuligula</name>
    <name type="common">Tufted duck</name>
    <name type="synonym">Anas fuligula</name>
    <dbReference type="NCBI Taxonomy" id="219594"/>
    <lineage>
        <taxon>Eukaryota</taxon>
        <taxon>Metazoa</taxon>
        <taxon>Chordata</taxon>
        <taxon>Craniata</taxon>
        <taxon>Vertebrata</taxon>
        <taxon>Euteleostomi</taxon>
        <taxon>Archelosauria</taxon>
        <taxon>Archosauria</taxon>
        <taxon>Dinosauria</taxon>
        <taxon>Saurischia</taxon>
        <taxon>Theropoda</taxon>
        <taxon>Coelurosauria</taxon>
        <taxon>Aves</taxon>
        <taxon>Neognathae</taxon>
        <taxon>Galloanserae</taxon>
        <taxon>Anseriformes</taxon>
        <taxon>Anatidae</taxon>
        <taxon>Aythyinae</taxon>
        <taxon>Aythya</taxon>
    </lineage>
</organism>
<evidence type="ECO:0000256" key="6">
    <source>
        <dbReference type="SAM" id="MobiDB-lite"/>
    </source>
</evidence>
<feature type="domain" description="Cadherin" evidence="8">
    <location>
        <begin position="1"/>
        <end position="81"/>
    </location>
</feature>
<dbReference type="GO" id="GO:0007156">
    <property type="term" value="P:homophilic cell adhesion via plasma membrane adhesion molecules"/>
    <property type="evidence" value="ECO:0007669"/>
    <property type="project" value="InterPro"/>
</dbReference>
<protein>
    <submittedName>
        <fullName evidence="10">Uncharacterized protein LOC116487090</fullName>
    </submittedName>
</protein>
<dbReference type="GeneID" id="116487090"/>
<evidence type="ECO:0000313" key="9">
    <source>
        <dbReference type="Proteomes" id="UP000504639"/>
    </source>
</evidence>
<keyword evidence="9" id="KW-1185">Reference proteome</keyword>
<dbReference type="PANTHER" id="PTHR24027">
    <property type="entry name" value="CADHERIN-23"/>
    <property type="match status" value="1"/>
</dbReference>
<keyword evidence="2" id="KW-0677">Repeat</keyword>
<evidence type="ECO:0000256" key="7">
    <source>
        <dbReference type="SAM" id="Phobius"/>
    </source>
</evidence>
<keyword evidence="3 5" id="KW-0106">Calcium</keyword>
<evidence type="ECO:0000256" key="4">
    <source>
        <dbReference type="ARBA" id="ARBA00023136"/>
    </source>
</evidence>
<dbReference type="KEGG" id="aful:116487090"/>
<gene>
    <name evidence="10" type="primary">LOC116487090</name>
</gene>
<dbReference type="SMART" id="SM00112">
    <property type="entry name" value="CA"/>
    <property type="match status" value="1"/>
</dbReference>
<dbReference type="GO" id="GO:0016477">
    <property type="term" value="P:cell migration"/>
    <property type="evidence" value="ECO:0007669"/>
    <property type="project" value="TreeGrafter"/>
</dbReference>
<feature type="region of interest" description="Disordered" evidence="6">
    <location>
        <begin position="302"/>
        <end position="335"/>
    </location>
</feature>
<dbReference type="InParanoid" id="A0A6J3CND7"/>
<evidence type="ECO:0000256" key="1">
    <source>
        <dbReference type="ARBA" id="ARBA00004370"/>
    </source>
</evidence>
<keyword evidence="7" id="KW-0812">Transmembrane</keyword>
<proteinExistence type="predicted"/>
<evidence type="ECO:0000313" key="10">
    <source>
        <dbReference type="RefSeq" id="XP_032039569.1"/>
    </source>
</evidence>
<keyword evidence="4 7" id="KW-0472">Membrane</keyword>
<evidence type="ECO:0000256" key="2">
    <source>
        <dbReference type="ARBA" id="ARBA00022737"/>
    </source>
</evidence>
<feature type="transmembrane region" description="Helical" evidence="7">
    <location>
        <begin position="189"/>
        <end position="212"/>
    </location>
</feature>
<reference evidence="10" key="1">
    <citation type="submission" date="2025-08" db="UniProtKB">
        <authorList>
            <consortium name="RefSeq"/>
        </authorList>
    </citation>
    <scope>IDENTIFICATION</scope>
    <source>
        <tissue evidence="10">Lung</tissue>
    </source>
</reference>
<evidence type="ECO:0000259" key="8">
    <source>
        <dbReference type="PROSITE" id="PS50268"/>
    </source>
</evidence>
<dbReference type="InterPro" id="IPR002126">
    <property type="entry name" value="Cadherin-like_dom"/>
</dbReference>
<dbReference type="GO" id="GO:0005509">
    <property type="term" value="F:calcium ion binding"/>
    <property type="evidence" value="ECO:0007669"/>
    <property type="project" value="UniProtKB-UniRule"/>
</dbReference>
<dbReference type="Proteomes" id="UP000504639">
    <property type="component" value="Chromosome 3"/>
</dbReference>
<dbReference type="InterPro" id="IPR039808">
    <property type="entry name" value="Cadherin"/>
</dbReference>
<dbReference type="CDD" id="cd11304">
    <property type="entry name" value="Cadherin_repeat"/>
    <property type="match status" value="1"/>
</dbReference>
<dbReference type="RefSeq" id="XP_032039569.1">
    <property type="nucleotide sequence ID" value="XM_032183678.1"/>
</dbReference>
<dbReference type="PANTHER" id="PTHR24027:SF438">
    <property type="entry name" value="CADHERIN 23"/>
    <property type="match status" value="1"/>
</dbReference>
<dbReference type="AlphaFoldDB" id="A0A6J3CND7"/>
<dbReference type="Gene3D" id="2.60.40.60">
    <property type="entry name" value="Cadherins"/>
    <property type="match status" value="1"/>
</dbReference>
<comment type="subcellular location">
    <subcellularLocation>
        <location evidence="1">Membrane</location>
    </subcellularLocation>
</comment>
<accession>A0A6J3CND7</accession>
<dbReference type="InterPro" id="IPR015919">
    <property type="entry name" value="Cadherin-like_sf"/>
</dbReference>
<evidence type="ECO:0000256" key="3">
    <source>
        <dbReference type="ARBA" id="ARBA00022837"/>
    </source>
</evidence>
<dbReference type="GO" id="GO:0045296">
    <property type="term" value="F:cadherin binding"/>
    <property type="evidence" value="ECO:0007669"/>
    <property type="project" value="TreeGrafter"/>
</dbReference>
<keyword evidence="7" id="KW-1133">Transmembrane helix</keyword>
<dbReference type="SUPFAM" id="SSF49313">
    <property type="entry name" value="Cadherin-like"/>
    <property type="match status" value="1"/>
</dbReference>
<sequence>MQATDPDSGDNGLLLYSLVNHQTNEFDIDENTGQIFTVSVAGKVGTFYLEVQAADQGGKGLTARTNVNVIVDSSSSRNIVVLVLNQKINVVEKSINEVERVIEDILAWNIYIVDVYSNEFQSRTTESTDVTYMKIIAVDEANEEIPAEDVKRKLREQKANIEKELEKIFSTTVTAAVEEPSADSTSPELVATIVLSVLLACTLIAFLVYVVISIKRKRMYDQQYLLKKLHEVEGIDNPNLADKNGSLNSLVKPEDTKEVKTETIAFSNLQDTKEGNADKDALQADEKCNYLETLLLDISSEQEKKVASENAAPPRNDASEHDSAPSLTPAPDKGIKGVKFSEAAIILDTESELNDSDEDSFPQ</sequence>